<dbReference type="InterPro" id="IPR011765">
    <property type="entry name" value="Pept_M16_N"/>
</dbReference>
<dbReference type="RefSeq" id="WP_234044891.1">
    <property type="nucleotide sequence ID" value="NZ_JAENII010000010.1"/>
</dbReference>
<name>A0A934RCH8_9BACT</name>
<feature type="domain" description="Peptidase M16 N-terminal" evidence="4">
    <location>
        <begin position="25"/>
        <end position="160"/>
    </location>
</feature>
<dbReference type="Proteomes" id="UP000658278">
    <property type="component" value="Unassembled WGS sequence"/>
</dbReference>
<accession>A0A934RCH8</accession>
<protein>
    <submittedName>
        <fullName evidence="6">Insulinase family protein</fullName>
    </submittedName>
</protein>
<evidence type="ECO:0000259" key="4">
    <source>
        <dbReference type="Pfam" id="PF00675"/>
    </source>
</evidence>
<dbReference type="Gene3D" id="3.30.830.10">
    <property type="entry name" value="Metalloenzyme, LuxS/M16 peptidase-like"/>
    <property type="match status" value="2"/>
</dbReference>
<dbReference type="GO" id="GO:0046872">
    <property type="term" value="F:metal ion binding"/>
    <property type="evidence" value="ECO:0007669"/>
    <property type="project" value="InterPro"/>
</dbReference>
<reference evidence="6" key="1">
    <citation type="submission" date="2021-01" db="EMBL/GenBank/DDBJ databases">
        <title>Modified the classification status of verrucomicrobia.</title>
        <authorList>
            <person name="Feng X."/>
        </authorList>
    </citation>
    <scope>NUCLEOTIDE SEQUENCE</scope>
    <source>
        <strain evidence="6">KCTC 22201</strain>
    </source>
</reference>
<evidence type="ECO:0000256" key="3">
    <source>
        <dbReference type="RuleBase" id="RU004447"/>
    </source>
</evidence>
<comment type="similarity">
    <text evidence="2 3">Belongs to the peptidase M16 family.</text>
</comment>
<dbReference type="GO" id="GO:0004222">
    <property type="term" value="F:metalloendopeptidase activity"/>
    <property type="evidence" value="ECO:0007669"/>
    <property type="project" value="InterPro"/>
</dbReference>
<dbReference type="PANTHER" id="PTHR11851:SF49">
    <property type="entry name" value="MITOCHONDRIAL-PROCESSING PEPTIDASE SUBUNIT ALPHA"/>
    <property type="match status" value="1"/>
</dbReference>
<evidence type="ECO:0000313" key="6">
    <source>
        <dbReference type="EMBL" id="MBK1828025.1"/>
    </source>
</evidence>
<dbReference type="Pfam" id="PF05193">
    <property type="entry name" value="Peptidase_M16_C"/>
    <property type="match status" value="1"/>
</dbReference>
<dbReference type="PROSITE" id="PS00143">
    <property type="entry name" value="INSULINASE"/>
    <property type="match status" value="1"/>
</dbReference>
<gene>
    <name evidence="6" type="ORF">JIN81_13420</name>
</gene>
<organism evidence="6 7">
    <name type="scientific">Haloferula rosea</name>
    <dbReference type="NCBI Taxonomy" id="490093"/>
    <lineage>
        <taxon>Bacteria</taxon>
        <taxon>Pseudomonadati</taxon>
        <taxon>Verrucomicrobiota</taxon>
        <taxon>Verrucomicrobiia</taxon>
        <taxon>Verrucomicrobiales</taxon>
        <taxon>Verrucomicrobiaceae</taxon>
        <taxon>Haloferula</taxon>
    </lineage>
</organism>
<feature type="domain" description="Peptidase M16 C-terminal" evidence="5">
    <location>
        <begin position="170"/>
        <end position="340"/>
    </location>
</feature>
<dbReference type="Pfam" id="PF00675">
    <property type="entry name" value="Peptidase_M16"/>
    <property type="match status" value="1"/>
</dbReference>
<dbReference type="InterPro" id="IPR011249">
    <property type="entry name" value="Metalloenz_LuxS/M16"/>
</dbReference>
<evidence type="ECO:0000256" key="2">
    <source>
        <dbReference type="ARBA" id="ARBA00007261"/>
    </source>
</evidence>
<keyword evidence="7" id="KW-1185">Reference proteome</keyword>
<evidence type="ECO:0000256" key="1">
    <source>
        <dbReference type="ARBA" id="ARBA00001947"/>
    </source>
</evidence>
<dbReference type="InterPro" id="IPR050361">
    <property type="entry name" value="MPP/UQCRC_Complex"/>
</dbReference>
<dbReference type="InterPro" id="IPR001431">
    <property type="entry name" value="Pept_M16_Zn_BS"/>
</dbReference>
<proteinExistence type="inferred from homology"/>
<comment type="cofactor">
    <cofactor evidence="1">
        <name>Zn(2+)</name>
        <dbReference type="ChEBI" id="CHEBI:29105"/>
    </cofactor>
</comment>
<comment type="caution">
    <text evidence="6">The sequence shown here is derived from an EMBL/GenBank/DDBJ whole genome shotgun (WGS) entry which is preliminary data.</text>
</comment>
<dbReference type="GO" id="GO:0006508">
    <property type="term" value="P:proteolysis"/>
    <property type="evidence" value="ECO:0007669"/>
    <property type="project" value="InterPro"/>
</dbReference>
<dbReference type="EMBL" id="JAENII010000010">
    <property type="protein sequence ID" value="MBK1828025.1"/>
    <property type="molecule type" value="Genomic_DNA"/>
</dbReference>
<evidence type="ECO:0000259" key="5">
    <source>
        <dbReference type="Pfam" id="PF05193"/>
    </source>
</evidence>
<evidence type="ECO:0000313" key="7">
    <source>
        <dbReference type="Proteomes" id="UP000658278"/>
    </source>
</evidence>
<dbReference type="AlphaFoldDB" id="A0A934RCH8"/>
<dbReference type="PANTHER" id="PTHR11851">
    <property type="entry name" value="METALLOPROTEASE"/>
    <property type="match status" value="1"/>
</dbReference>
<dbReference type="InterPro" id="IPR007863">
    <property type="entry name" value="Peptidase_M16_C"/>
</dbReference>
<sequence length="409" mass="44907">MRASYETFLTSNGMRLAFAPLPDSECTAVSIHIPAGSRDDPSGHEGIAHFVEHMSFKGTVRRDARDISLDAENVGASLDAFTSEEQTVYEARGDAETLPLLVDILCDMVWHSTFPAAEIDLEREVIAEEIVMYQEAPGDHITDLLSRALWGNHSLGQPISGSLESIRRIDQPALQKFALRHHRRSDIVIAVAGPHQAPDVLELLEGLLPPSTGPTESPPFIDDAVPTRHEVERRDTQQLQLALAYRSFGRTDPRRHALNLLSMILGEGASSRLFQRLREERGLCYQVSCDASLLSDTGSLEIHAGLDPASRDEAIRCIEEELQDLATHGPREGELARAKRLAASQSRAGMESTSAHASWIGECILHHGSIITPAEALEKARAVTPEQVQAVAREICTPERLALAEIKPR</sequence>
<dbReference type="SUPFAM" id="SSF63411">
    <property type="entry name" value="LuxS/MPP-like metallohydrolase"/>
    <property type="match status" value="2"/>
</dbReference>